<gene>
    <name evidence="3" type="ORF">HDG69_002901</name>
</gene>
<organism evidence="3 4">
    <name type="scientific">Isoptericola halotolerans</name>
    <dbReference type="NCBI Taxonomy" id="300560"/>
    <lineage>
        <taxon>Bacteria</taxon>
        <taxon>Bacillati</taxon>
        <taxon>Actinomycetota</taxon>
        <taxon>Actinomycetes</taxon>
        <taxon>Micrococcales</taxon>
        <taxon>Promicromonosporaceae</taxon>
        <taxon>Isoptericola</taxon>
    </lineage>
</organism>
<name>A0ABX2A6P1_9MICO</name>
<dbReference type="InterPro" id="IPR009061">
    <property type="entry name" value="DNA-bd_dom_put_sf"/>
</dbReference>
<dbReference type="PRINTS" id="PR00040">
    <property type="entry name" value="HTHMERR"/>
</dbReference>
<evidence type="ECO:0000313" key="3">
    <source>
        <dbReference type="EMBL" id="NOV98316.1"/>
    </source>
</evidence>
<keyword evidence="1 3" id="KW-0238">DNA-binding</keyword>
<sequence length="206" mass="21560">MRISGLAAATGVSVATLKYYLREGLLPPGRATSRTQASYDDTHVSRVRLVRALTESAGLSLGAVRDVLAALDDPPASRHDLLGSAHRALVAAEGGVPSEDEEWDAARHRAVELVAERGWCDDPLLVDRLAEQLRAAGAAGVDLPGDYLRSLAAAADVVAAADLTTAGPEPEAALRQVVLGTLLTDPIVLTLRRMAQVRASQEASGV</sequence>
<comment type="caution">
    <text evidence="3">The sequence shown here is derived from an EMBL/GenBank/DDBJ whole genome shotgun (WGS) entry which is preliminary data.</text>
</comment>
<reference evidence="3 4" key="1">
    <citation type="submission" date="2020-05" db="EMBL/GenBank/DDBJ databases">
        <title>Genomic Encyclopedia of Type Strains, Phase III (KMG-III): the genomes of soil and plant-associated and newly described type strains.</title>
        <authorList>
            <person name="Whitman W."/>
        </authorList>
    </citation>
    <scope>NUCLEOTIDE SEQUENCE [LARGE SCALE GENOMIC DNA]</scope>
    <source>
        <strain evidence="3 4">KCTC 19046</strain>
    </source>
</reference>
<feature type="domain" description="HTH merR-type" evidence="2">
    <location>
        <begin position="1"/>
        <end position="70"/>
    </location>
</feature>
<dbReference type="RefSeq" id="WP_171784518.1">
    <property type="nucleotide sequence ID" value="NZ_BAAAML010000001.1"/>
</dbReference>
<dbReference type="Pfam" id="PF13411">
    <property type="entry name" value="MerR_1"/>
    <property type="match status" value="1"/>
</dbReference>
<dbReference type="GO" id="GO:0003677">
    <property type="term" value="F:DNA binding"/>
    <property type="evidence" value="ECO:0007669"/>
    <property type="project" value="UniProtKB-KW"/>
</dbReference>
<dbReference type="PANTHER" id="PTHR30204:SF98">
    <property type="entry name" value="HTH-TYPE TRANSCRIPTIONAL REGULATOR ADHR"/>
    <property type="match status" value="1"/>
</dbReference>
<dbReference type="InterPro" id="IPR047057">
    <property type="entry name" value="MerR_fam"/>
</dbReference>
<dbReference type="InterPro" id="IPR000551">
    <property type="entry name" value="MerR-type_HTH_dom"/>
</dbReference>
<evidence type="ECO:0000313" key="4">
    <source>
        <dbReference type="Proteomes" id="UP000757540"/>
    </source>
</evidence>
<evidence type="ECO:0000256" key="1">
    <source>
        <dbReference type="ARBA" id="ARBA00023125"/>
    </source>
</evidence>
<accession>A0ABX2A6P1</accession>
<dbReference type="CDD" id="cd04780">
    <property type="entry name" value="HTH_MerR-like_sg5"/>
    <property type="match status" value="1"/>
</dbReference>
<keyword evidence="4" id="KW-1185">Reference proteome</keyword>
<dbReference type="SUPFAM" id="SSF46955">
    <property type="entry name" value="Putative DNA-binding domain"/>
    <property type="match status" value="1"/>
</dbReference>
<dbReference type="EMBL" id="JABEZU010000003">
    <property type="protein sequence ID" value="NOV98316.1"/>
    <property type="molecule type" value="Genomic_DNA"/>
</dbReference>
<dbReference type="SMART" id="SM00422">
    <property type="entry name" value="HTH_MERR"/>
    <property type="match status" value="1"/>
</dbReference>
<dbReference type="PROSITE" id="PS50937">
    <property type="entry name" value="HTH_MERR_2"/>
    <property type="match status" value="1"/>
</dbReference>
<dbReference type="PANTHER" id="PTHR30204">
    <property type="entry name" value="REDOX-CYCLING DRUG-SENSING TRANSCRIPTIONAL ACTIVATOR SOXR"/>
    <property type="match status" value="1"/>
</dbReference>
<evidence type="ECO:0000259" key="2">
    <source>
        <dbReference type="PROSITE" id="PS50937"/>
    </source>
</evidence>
<dbReference type="Proteomes" id="UP000757540">
    <property type="component" value="Unassembled WGS sequence"/>
</dbReference>
<proteinExistence type="predicted"/>
<protein>
    <submittedName>
        <fullName evidence="3">DNA-binding transcriptional MerR regulator</fullName>
    </submittedName>
</protein>
<dbReference type="Gene3D" id="1.10.1660.10">
    <property type="match status" value="1"/>
</dbReference>